<organism evidence="1">
    <name type="scientific">Ignisphaera aggregans</name>
    <dbReference type="NCBI Taxonomy" id="334771"/>
    <lineage>
        <taxon>Archaea</taxon>
        <taxon>Thermoproteota</taxon>
        <taxon>Thermoprotei</taxon>
        <taxon>Desulfurococcales</taxon>
        <taxon>Desulfurococcaceae</taxon>
        <taxon>Ignisphaera</taxon>
    </lineage>
</organism>
<comment type="caution">
    <text evidence="1">The sequence shown here is derived from an EMBL/GenBank/DDBJ whole genome shotgun (WGS) entry which is preliminary data.</text>
</comment>
<gene>
    <name evidence="1" type="ORF">ENO26_11020</name>
</gene>
<name>A0A7J2U5K4_9CREN</name>
<sequence>MKPFAESKYYTKEVEKRLDKLLAKDSEELTLADVQELNRIGDLMWLEGYERNDEFLREYGIKLELYTTLVKVLFIYLKIAKLKEGY</sequence>
<reference evidence="1" key="1">
    <citation type="journal article" date="2020" name="mSystems">
        <title>Genome- and Community-Level Interaction Insights into Carbon Utilization and Element Cycling Functions of Hydrothermarchaeota in Hydrothermal Sediment.</title>
        <authorList>
            <person name="Zhou Z."/>
            <person name="Liu Y."/>
            <person name="Xu W."/>
            <person name="Pan J."/>
            <person name="Luo Z.H."/>
            <person name="Li M."/>
        </authorList>
    </citation>
    <scope>NUCLEOTIDE SEQUENCE [LARGE SCALE GENOMIC DNA]</scope>
    <source>
        <strain evidence="1">SpSt-125</strain>
    </source>
</reference>
<dbReference type="AlphaFoldDB" id="A0A7J2U5K4"/>
<evidence type="ECO:0000313" key="1">
    <source>
        <dbReference type="EMBL" id="HEM68068.1"/>
    </source>
</evidence>
<accession>A0A7J2U5K4</accession>
<protein>
    <submittedName>
        <fullName evidence="1">Uncharacterized protein</fullName>
    </submittedName>
</protein>
<dbReference type="EMBL" id="DSEU01000077">
    <property type="protein sequence ID" value="HEM68068.1"/>
    <property type="molecule type" value="Genomic_DNA"/>
</dbReference>
<proteinExistence type="predicted"/>